<evidence type="ECO:0000313" key="1">
    <source>
        <dbReference type="EMBL" id="MBX33367.1"/>
    </source>
</evidence>
<organism evidence="1">
    <name type="scientific">Rhizophora mucronata</name>
    <name type="common">Asiatic mangrove</name>
    <dbReference type="NCBI Taxonomy" id="61149"/>
    <lineage>
        <taxon>Eukaryota</taxon>
        <taxon>Viridiplantae</taxon>
        <taxon>Streptophyta</taxon>
        <taxon>Embryophyta</taxon>
        <taxon>Tracheophyta</taxon>
        <taxon>Spermatophyta</taxon>
        <taxon>Magnoliopsida</taxon>
        <taxon>eudicotyledons</taxon>
        <taxon>Gunneridae</taxon>
        <taxon>Pentapetalae</taxon>
        <taxon>rosids</taxon>
        <taxon>fabids</taxon>
        <taxon>Malpighiales</taxon>
        <taxon>Rhizophoraceae</taxon>
        <taxon>Rhizophora</taxon>
    </lineage>
</organism>
<proteinExistence type="predicted"/>
<dbReference type="EMBL" id="GGEC01052883">
    <property type="protein sequence ID" value="MBX33367.1"/>
    <property type="molecule type" value="Transcribed_RNA"/>
</dbReference>
<protein>
    <submittedName>
        <fullName evidence="1">Uncharacterized protein</fullName>
    </submittedName>
</protein>
<name>A0A2P2MT10_RHIMU</name>
<accession>A0A2P2MT10</accession>
<sequence>MQLKFLSNFSLWPSTHFY</sequence>
<dbReference type="AlphaFoldDB" id="A0A2P2MT10"/>
<reference evidence="1" key="1">
    <citation type="submission" date="2018-02" db="EMBL/GenBank/DDBJ databases">
        <title>Rhizophora mucronata_Transcriptome.</title>
        <authorList>
            <person name="Meera S.P."/>
            <person name="Sreeshan A."/>
            <person name="Augustine A."/>
        </authorList>
    </citation>
    <scope>NUCLEOTIDE SEQUENCE</scope>
    <source>
        <tissue evidence="1">Leaf</tissue>
    </source>
</reference>